<dbReference type="InParanoid" id="G1N7I6"/>
<dbReference type="HOGENOM" id="CLU_000906_0_0_1"/>
<feature type="domain" description="Tyrosine specific protein phosphatases" evidence="11">
    <location>
        <begin position="1244"/>
        <end position="1316"/>
    </location>
</feature>
<dbReference type="InterPro" id="IPR001478">
    <property type="entry name" value="PDZ"/>
</dbReference>
<feature type="domain" description="PDZ" evidence="13">
    <location>
        <begin position="683"/>
        <end position="771"/>
    </location>
</feature>
<dbReference type="Gene3D" id="2.30.29.30">
    <property type="entry name" value="Pleckstrin-homology domain (PH domain)/Phosphotyrosine-binding domain (PTB)"/>
    <property type="match status" value="1"/>
</dbReference>
<feature type="region of interest" description="Disordered" evidence="8">
    <location>
        <begin position="784"/>
        <end position="848"/>
    </location>
</feature>
<organism evidence="14 15">
    <name type="scientific">Meleagris gallopavo</name>
    <name type="common">Wild turkey</name>
    <dbReference type="NCBI Taxonomy" id="9103"/>
    <lineage>
        <taxon>Eukaryota</taxon>
        <taxon>Metazoa</taxon>
        <taxon>Chordata</taxon>
        <taxon>Craniata</taxon>
        <taxon>Vertebrata</taxon>
        <taxon>Euteleostomi</taxon>
        <taxon>Archelosauria</taxon>
        <taxon>Archosauria</taxon>
        <taxon>Dinosauria</taxon>
        <taxon>Saurischia</taxon>
        <taxon>Theropoda</taxon>
        <taxon>Coelurosauria</taxon>
        <taxon>Aves</taxon>
        <taxon>Neognathae</taxon>
        <taxon>Galloanserae</taxon>
        <taxon>Galliformes</taxon>
        <taxon>Phasianidae</taxon>
        <taxon>Meleagridinae</taxon>
        <taxon>Meleagris</taxon>
    </lineage>
</organism>
<evidence type="ECO:0000313" key="14">
    <source>
        <dbReference type="Ensembl" id="ENSMGAP00000008183.3"/>
    </source>
</evidence>
<dbReference type="InterPro" id="IPR018979">
    <property type="entry name" value="FERM_N"/>
</dbReference>
<dbReference type="Pfam" id="PF00595">
    <property type="entry name" value="PDZ"/>
    <property type="match status" value="5"/>
</dbReference>
<dbReference type="SUPFAM" id="SSF47031">
    <property type="entry name" value="Second domain of FERM"/>
    <property type="match status" value="1"/>
</dbReference>
<dbReference type="InterPro" id="IPR035963">
    <property type="entry name" value="FERM_2"/>
</dbReference>
<dbReference type="PROSITE" id="PS50106">
    <property type="entry name" value="PDZ"/>
    <property type="match status" value="5"/>
</dbReference>
<dbReference type="SMART" id="SM00404">
    <property type="entry name" value="PTPc_motif"/>
    <property type="match status" value="1"/>
</dbReference>
<dbReference type="PRINTS" id="PR00700">
    <property type="entry name" value="PRTYPHPHTASE"/>
</dbReference>
<keyword evidence="15" id="KW-1185">Reference proteome</keyword>
<sequence>SAHFSLVMKALLKYVIPSLQLSDQLHSLLLTLCEDLPHKRLSPESVLEVCEAHQKESSSLPANIYIKKMVQFVLESVSEVGTILLVNNLLFIFALLVLGTYSLLFIIFQGKRCFNTVVAYASLVEHSYFGLAYLKGKEFFFLDDETKLYKVAPDGWNDQPKKKTSIINFTLFLRIKFFVSHFSVIQHSLTRHQFYLQLRKDILEERLYCNDETALKLGALALQAELGNYASEVHGKSYFRVEDYIPASRIEKMTLAHVQRELAKLHRMNRSLFEDEAELEFLKVTQQLPEYGVLFYRVSQEKKGTGGDIILGICAKGIIVYEVKNHTRIASLRFQWRETERISAHRKKFMIESSFSGKKHTFITDTAKTCKYLLDLCSAQHKFNAQMNSRQLRQTSSAPGSPAVQKEVLLSGLEREIICVSLKRDPKNGFGFVIIGGENVGKLDLGIFIASIIPGGPADRAGNIKPGGRLISVNNISLEGVSFNTAVKIIQNSPDEVELIISQPKGIKKNIFAGSRILAIDSGHFSLVFVFVRQEADSSHLQPPAETSSNETYTVELVKEDGTFGISVTGGINTSVPHGGIYVKSIIPRGPADKDGQIKIGDRLLEVDGISLCGLTHKQAVENLKKSGQVAKLVLERGHHQEAEPCLSTNDRKKDQCAMVSVATSFTDGSKDYCFLTDENTFEVKLTKNSGGLGFSVLQMEEEGYEYLGGAIVRIKRLFPGQPAEENGEIEVGDIILAVNGKSLQGLLYQDVLHLLRGAPSEVTLLLCRPPKGVLPEIEQTVLMPGSPEAGNSLDPSTSDGGSTSQDLEDSLDSPLAADFSEPPDEESSTYEEQETESLVNPTQRLMPPRESSYKDLWKFHQEAASSEEFHSLEEEVKQNCYSPCELECVFVTLTRSENNGYGFSVVLNKVDNCLYVDEILHEPALSDGRLRRGDRIIMVNGIDVTSLQCNEALSLLQSSPPDLHLVVGRAGSDPCPSVRPDDIPEITLTKGANGQLGLKLTGGAGSKLQGIYVLEIVPGSPASVEGSLQPRDQILYICGLWTEGISLDDAVRVCEAATQNVQIKATRLCDCFFLIQALEHVKPIDDCRTGKAPENQDKNRYQDILPYDKTRVPLGENNGYINASYIRMKVGEEEHFYIITQGPLPSTIADFWQMVWESESDLIAMMTKEVELGKVKSHRYWPEPPHDSIDLANFHLRLDSYQILEYFVIRIIEIINKQTDERRIVSHLQFTTWPDHSSAKLSEQLVKFICYMRKAHRRGPVVAHCSAGIGRSGVLLCVEILLSYIEKDLCFNIKHIVRDLREQRFGMIQSKVSSHFKFCYISLCLDQSGV</sequence>
<evidence type="ECO:0000313" key="15">
    <source>
        <dbReference type="Proteomes" id="UP000001645"/>
    </source>
</evidence>
<dbReference type="Ensembl" id="ENSMGAT00000008973.3">
    <property type="protein sequence ID" value="ENSMGAP00000008183.3"/>
    <property type="gene ID" value="ENSMGAG00000007974.3"/>
</dbReference>
<dbReference type="Pfam" id="PF00102">
    <property type="entry name" value="Y_phosphatase"/>
    <property type="match status" value="1"/>
</dbReference>
<feature type="domain" description="PDZ" evidence="13">
    <location>
        <begin position="986"/>
        <end position="1070"/>
    </location>
</feature>
<evidence type="ECO:0000256" key="6">
    <source>
        <dbReference type="ARBA" id="ARBA00023212"/>
    </source>
</evidence>
<evidence type="ECO:0000256" key="5">
    <source>
        <dbReference type="ARBA" id="ARBA00022737"/>
    </source>
</evidence>
<dbReference type="PANTHER" id="PTHR46900">
    <property type="entry name" value="TYROSINE-PROTEIN PHOSPHATASE NON-RECEPTOR TYPE 13"/>
    <property type="match status" value="1"/>
</dbReference>
<dbReference type="PROSITE" id="PS50057">
    <property type="entry name" value="FERM_3"/>
    <property type="match status" value="1"/>
</dbReference>
<feature type="domain" description="PDZ" evidence="13">
    <location>
        <begin position="554"/>
        <end position="639"/>
    </location>
</feature>
<dbReference type="CDD" id="cd06792">
    <property type="entry name" value="PDZ2-PTPN13_FRMPD2-like"/>
    <property type="match status" value="1"/>
</dbReference>
<feature type="domain" description="PDZ" evidence="13">
    <location>
        <begin position="419"/>
        <end position="505"/>
    </location>
</feature>
<dbReference type="GeneTree" id="ENSGT00940000160066"/>
<dbReference type="Gene3D" id="3.10.20.90">
    <property type="entry name" value="Phosphatidylinositol 3-kinase Catalytic Subunit, Chain A, domain 1"/>
    <property type="match status" value="1"/>
</dbReference>
<keyword evidence="9" id="KW-1133">Transmembrane helix</keyword>
<reference evidence="14 15" key="1">
    <citation type="journal article" date="2010" name="PLoS Biol.">
        <title>Multi-platform next-generation sequencing of the domestic turkey (Meleagris gallopavo): genome assembly and analysis.</title>
        <authorList>
            <person name="Dalloul R.A."/>
            <person name="Long J.A."/>
            <person name="Zimin A.V."/>
            <person name="Aslam L."/>
            <person name="Beal K."/>
            <person name="Blomberg L.A."/>
            <person name="Bouffard P."/>
            <person name="Burt D.W."/>
            <person name="Crasta O."/>
            <person name="Crooijmans R.P."/>
            <person name="Cooper K."/>
            <person name="Coulombe R.A."/>
            <person name="De S."/>
            <person name="Delany M.E."/>
            <person name="Dodgson J.B."/>
            <person name="Dong J.J."/>
            <person name="Evans C."/>
            <person name="Frederickson K.M."/>
            <person name="Flicek P."/>
            <person name="Florea L."/>
            <person name="Folkerts O."/>
            <person name="Groenen M.A."/>
            <person name="Harkins T.T."/>
            <person name="Herrero J."/>
            <person name="Hoffmann S."/>
            <person name="Megens H.J."/>
            <person name="Jiang A."/>
            <person name="de Jong P."/>
            <person name="Kaiser P."/>
            <person name="Kim H."/>
            <person name="Kim K.W."/>
            <person name="Kim S."/>
            <person name="Langenberger D."/>
            <person name="Lee M.K."/>
            <person name="Lee T."/>
            <person name="Mane S."/>
            <person name="Marcais G."/>
            <person name="Marz M."/>
            <person name="McElroy A.P."/>
            <person name="Modise T."/>
            <person name="Nefedov M."/>
            <person name="Notredame C."/>
            <person name="Paton I.R."/>
            <person name="Payne W.S."/>
            <person name="Pertea G."/>
            <person name="Prickett D."/>
            <person name="Puiu D."/>
            <person name="Qioa D."/>
            <person name="Raineri E."/>
            <person name="Ruffier M."/>
            <person name="Salzberg S.L."/>
            <person name="Schatz M.C."/>
            <person name="Scheuring C."/>
            <person name="Schmidt C.J."/>
            <person name="Schroeder S."/>
            <person name="Searle S.M."/>
            <person name="Smith E.J."/>
            <person name="Smith J."/>
            <person name="Sonstegard T.S."/>
            <person name="Stadler P.F."/>
            <person name="Tafer H."/>
            <person name="Tu Z.J."/>
            <person name="Van Tassell C.P."/>
            <person name="Vilella A.J."/>
            <person name="Williams K.P."/>
            <person name="Yorke J.A."/>
            <person name="Zhang L."/>
            <person name="Zhang H.B."/>
            <person name="Zhang X."/>
            <person name="Zhang Y."/>
            <person name="Reed K.M."/>
        </authorList>
    </citation>
    <scope>NUCLEOTIDE SEQUENCE [LARGE SCALE GENOMIC DNA]</scope>
</reference>
<dbReference type="FunFam" id="2.30.42.10:FF:000105">
    <property type="entry name" value="Tyrosine-protein phosphatase non-receptor type 13"/>
    <property type="match status" value="1"/>
</dbReference>
<feature type="domain" description="PDZ" evidence="13">
    <location>
        <begin position="891"/>
        <end position="972"/>
    </location>
</feature>
<name>G1N7I6_MELGA</name>
<dbReference type="PROSITE" id="PS50055">
    <property type="entry name" value="TYR_PHOSPHATASE_PTP"/>
    <property type="match status" value="1"/>
</dbReference>
<dbReference type="SUPFAM" id="SSF50156">
    <property type="entry name" value="PDZ domain-like"/>
    <property type="match status" value="5"/>
</dbReference>
<dbReference type="InterPro" id="IPR029071">
    <property type="entry name" value="Ubiquitin-like_domsf"/>
</dbReference>
<dbReference type="SMART" id="SM00295">
    <property type="entry name" value="B41"/>
    <property type="match status" value="1"/>
</dbReference>
<dbReference type="CDD" id="cd06696">
    <property type="entry name" value="PDZ4_PTPN13-like"/>
    <property type="match status" value="1"/>
</dbReference>
<accession>G1N7I6</accession>
<feature type="compositionally biased region" description="Acidic residues" evidence="8">
    <location>
        <begin position="822"/>
        <end position="836"/>
    </location>
</feature>
<proteinExistence type="inferred from homology"/>
<reference evidence="14" key="2">
    <citation type="submission" date="2025-08" db="UniProtKB">
        <authorList>
            <consortium name="Ensembl"/>
        </authorList>
    </citation>
    <scope>IDENTIFICATION</scope>
</reference>
<dbReference type="InterPro" id="IPR011993">
    <property type="entry name" value="PH-like_dom_sf"/>
</dbReference>
<dbReference type="Bgee" id="ENSMGAG00000007974">
    <property type="expression patterns" value="Expressed in jejunum and 4 other cell types or tissues"/>
</dbReference>
<dbReference type="Gene3D" id="2.30.42.10">
    <property type="match status" value="5"/>
</dbReference>
<dbReference type="CDD" id="cd06695">
    <property type="entry name" value="PDZ3_PTPN13_FRMPD2-like"/>
    <property type="match status" value="1"/>
</dbReference>
<dbReference type="Pfam" id="PF09380">
    <property type="entry name" value="FERM_C"/>
    <property type="match status" value="1"/>
</dbReference>
<dbReference type="Proteomes" id="UP000001645">
    <property type="component" value="Chromosome 8"/>
</dbReference>
<feature type="domain" description="FERM" evidence="12">
    <location>
        <begin position="79"/>
        <end position="388"/>
    </location>
</feature>
<evidence type="ECO:0000256" key="8">
    <source>
        <dbReference type="SAM" id="MobiDB-lite"/>
    </source>
</evidence>
<evidence type="ECO:0000256" key="2">
    <source>
        <dbReference type="ARBA" id="ARBA00004245"/>
    </source>
</evidence>
<feature type="transmembrane region" description="Helical" evidence="9">
    <location>
        <begin position="89"/>
        <end position="108"/>
    </location>
</feature>
<evidence type="ECO:0000259" key="10">
    <source>
        <dbReference type="PROSITE" id="PS50055"/>
    </source>
</evidence>
<keyword evidence="4" id="KW-0963">Cytoplasm</keyword>
<keyword evidence="7" id="KW-0539">Nucleus</keyword>
<evidence type="ECO:0000256" key="7">
    <source>
        <dbReference type="ARBA" id="ARBA00023242"/>
    </source>
</evidence>
<dbReference type="InterPro" id="IPR003595">
    <property type="entry name" value="Tyr_Pase_cat"/>
</dbReference>
<dbReference type="PROSITE" id="PS50056">
    <property type="entry name" value="TYR_PHOSPHATASE_2"/>
    <property type="match status" value="1"/>
</dbReference>
<dbReference type="GO" id="GO:0004725">
    <property type="term" value="F:protein tyrosine phosphatase activity"/>
    <property type="evidence" value="ECO:0007669"/>
    <property type="project" value="InterPro"/>
</dbReference>
<keyword evidence="9" id="KW-0812">Transmembrane</keyword>
<dbReference type="SMART" id="SM00228">
    <property type="entry name" value="PDZ"/>
    <property type="match status" value="5"/>
</dbReference>
<comment type="similarity">
    <text evidence="3">Belongs to the protein-tyrosine phosphatase family. Non-receptor class subfamily.</text>
</comment>
<dbReference type="GO" id="GO:0005856">
    <property type="term" value="C:cytoskeleton"/>
    <property type="evidence" value="ECO:0007669"/>
    <property type="project" value="UniProtKB-SubCell"/>
</dbReference>
<dbReference type="InterPro" id="IPR036034">
    <property type="entry name" value="PDZ_sf"/>
</dbReference>
<dbReference type="CDD" id="cd14473">
    <property type="entry name" value="FERM_B-lobe"/>
    <property type="match status" value="1"/>
</dbReference>
<dbReference type="InterPro" id="IPR019749">
    <property type="entry name" value="Band_41_domain"/>
</dbReference>
<feature type="domain" description="Tyrosine-protein phosphatase" evidence="10">
    <location>
        <begin position="1069"/>
        <end position="1324"/>
    </location>
</feature>
<dbReference type="PRINTS" id="PR00935">
    <property type="entry name" value="BAND41"/>
</dbReference>
<dbReference type="Pfam" id="PF09379">
    <property type="entry name" value="FERM_N"/>
    <property type="match status" value="1"/>
</dbReference>
<evidence type="ECO:0000256" key="9">
    <source>
        <dbReference type="SAM" id="Phobius"/>
    </source>
</evidence>
<evidence type="ECO:0000256" key="4">
    <source>
        <dbReference type="ARBA" id="ARBA00022490"/>
    </source>
</evidence>
<reference evidence="14" key="3">
    <citation type="submission" date="2025-09" db="UniProtKB">
        <authorList>
            <consortium name="Ensembl"/>
        </authorList>
    </citation>
    <scope>IDENTIFICATION</scope>
</reference>
<dbReference type="Gene3D" id="1.20.80.10">
    <property type="match status" value="1"/>
</dbReference>
<dbReference type="SMART" id="SM01196">
    <property type="entry name" value="FERM_C"/>
    <property type="match status" value="1"/>
</dbReference>
<dbReference type="GO" id="GO:0005634">
    <property type="term" value="C:nucleus"/>
    <property type="evidence" value="ECO:0007669"/>
    <property type="project" value="UniProtKB-SubCell"/>
</dbReference>
<dbReference type="InterPro" id="IPR014352">
    <property type="entry name" value="FERM/acyl-CoA-bd_prot_sf"/>
</dbReference>
<dbReference type="SUPFAM" id="SSF52799">
    <property type="entry name" value="(Phosphotyrosine protein) phosphatases II"/>
    <property type="match status" value="1"/>
</dbReference>
<dbReference type="InterPro" id="IPR019748">
    <property type="entry name" value="FERM_central"/>
</dbReference>
<dbReference type="SMART" id="SM00194">
    <property type="entry name" value="PTPc"/>
    <property type="match status" value="1"/>
</dbReference>
<evidence type="ECO:0000256" key="1">
    <source>
        <dbReference type="ARBA" id="ARBA00004123"/>
    </source>
</evidence>
<dbReference type="SUPFAM" id="SSF50729">
    <property type="entry name" value="PH domain-like"/>
    <property type="match status" value="1"/>
</dbReference>
<protein>
    <recommendedName>
        <fullName evidence="16">FERM and PDZ domain containing 2</fullName>
    </recommendedName>
</protein>
<evidence type="ECO:0000259" key="11">
    <source>
        <dbReference type="PROSITE" id="PS50056"/>
    </source>
</evidence>
<feature type="compositionally biased region" description="Polar residues" evidence="8">
    <location>
        <begin position="794"/>
        <end position="806"/>
    </location>
</feature>
<dbReference type="InterPro" id="IPR029021">
    <property type="entry name" value="Prot-tyrosine_phosphatase-like"/>
</dbReference>
<comment type="subcellular location">
    <subcellularLocation>
        <location evidence="2">Cytoplasm</location>
        <location evidence="2">Cytoskeleton</location>
    </subcellularLocation>
    <subcellularLocation>
        <location evidence="1">Nucleus</location>
    </subcellularLocation>
</comment>
<dbReference type="InterPro" id="IPR052074">
    <property type="entry name" value="NonRcpt_TyrProt_Phosphatase"/>
</dbReference>
<keyword evidence="5" id="KW-0677">Repeat</keyword>
<dbReference type="InterPro" id="IPR000242">
    <property type="entry name" value="PTP_cat"/>
</dbReference>
<dbReference type="FunFam" id="2.30.42.10:FF:000084">
    <property type="entry name" value="Tyrosine-protein phosphatase non-receptor type 13"/>
    <property type="match status" value="1"/>
</dbReference>
<dbReference type="PANTHER" id="PTHR46900:SF4">
    <property type="entry name" value="FERM AND PDZ DOMAIN CONTAINING 2"/>
    <property type="match status" value="1"/>
</dbReference>
<evidence type="ECO:0000259" key="13">
    <source>
        <dbReference type="PROSITE" id="PS50106"/>
    </source>
</evidence>
<dbReference type="CDD" id="cd23071">
    <property type="entry name" value="PDZ1_FRMPD2-like"/>
    <property type="match status" value="1"/>
</dbReference>
<dbReference type="InterPro" id="IPR018980">
    <property type="entry name" value="FERM_PH-like_C"/>
</dbReference>
<dbReference type="Pfam" id="PF00373">
    <property type="entry name" value="FERM_M"/>
    <property type="match status" value="1"/>
</dbReference>
<evidence type="ECO:0008006" key="16">
    <source>
        <dbReference type="Google" id="ProtNLM"/>
    </source>
</evidence>
<evidence type="ECO:0000259" key="12">
    <source>
        <dbReference type="PROSITE" id="PS50057"/>
    </source>
</evidence>
<dbReference type="InterPro" id="IPR000387">
    <property type="entry name" value="Tyr_Pase_dom"/>
</dbReference>
<keyword evidence="6" id="KW-0206">Cytoskeleton</keyword>
<dbReference type="Gene3D" id="3.90.190.10">
    <property type="entry name" value="Protein tyrosine phosphatase superfamily"/>
    <property type="match status" value="1"/>
</dbReference>
<dbReference type="InterPro" id="IPR000299">
    <property type="entry name" value="FERM_domain"/>
</dbReference>
<dbReference type="SUPFAM" id="SSF54236">
    <property type="entry name" value="Ubiquitin-like"/>
    <property type="match status" value="1"/>
</dbReference>
<evidence type="ECO:0000256" key="3">
    <source>
        <dbReference type="ARBA" id="ARBA00009649"/>
    </source>
</evidence>
<keyword evidence="9" id="KW-0472">Membrane</keyword>